<dbReference type="OrthoDB" id="8954335at2759"/>
<feature type="domain" description="Translocase of chloroplast 159/132 membrane anchor" evidence="1">
    <location>
        <begin position="203"/>
        <end position="284"/>
    </location>
</feature>
<evidence type="ECO:0000259" key="1">
    <source>
        <dbReference type="Pfam" id="PF11886"/>
    </source>
</evidence>
<name>A0A8X8CU66_POPTO</name>
<dbReference type="Proteomes" id="UP000886885">
    <property type="component" value="Chromosome 8A"/>
</dbReference>
<keyword evidence="3" id="KW-1185">Reference proteome</keyword>
<dbReference type="AlphaFoldDB" id="A0A8X8CU66"/>
<evidence type="ECO:0000313" key="2">
    <source>
        <dbReference type="EMBL" id="KAG6766595.1"/>
    </source>
</evidence>
<organism evidence="2 3">
    <name type="scientific">Populus tomentosa</name>
    <name type="common">Chinese white poplar</name>
    <dbReference type="NCBI Taxonomy" id="118781"/>
    <lineage>
        <taxon>Eukaryota</taxon>
        <taxon>Viridiplantae</taxon>
        <taxon>Streptophyta</taxon>
        <taxon>Embryophyta</taxon>
        <taxon>Tracheophyta</taxon>
        <taxon>Spermatophyta</taxon>
        <taxon>Magnoliopsida</taxon>
        <taxon>eudicotyledons</taxon>
        <taxon>Gunneridae</taxon>
        <taxon>Pentapetalae</taxon>
        <taxon>rosids</taxon>
        <taxon>fabids</taxon>
        <taxon>Malpighiales</taxon>
        <taxon>Salicaceae</taxon>
        <taxon>Saliceae</taxon>
        <taxon>Populus</taxon>
    </lineage>
</organism>
<gene>
    <name evidence="2" type="ORF">POTOM_030684</name>
</gene>
<dbReference type="InterPro" id="IPR024283">
    <property type="entry name" value="TOC159_MAD"/>
</dbReference>
<proteinExistence type="predicted"/>
<dbReference type="Pfam" id="PF11886">
    <property type="entry name" value="TOC159_MAD"/>
    <property type="match status" value="1"/>
</dbReference>
<comment type="caution">
    <text evidence="2">The sequence shown here is derived from an EMBL/GenBank/DDBJ whole genome shotgun (WGS) entry which is preliminary data.</text>
</comment>
<reference evidence="2" key="1">
    <citation type="journal article" date="2020" name="bioRxiv">
        <title>Hybrid origin of Populus tomentosa Carr. identified through genome sequencing and phylogenomic analysis.</title>
        <authorList>
            <person name="An X."/>
            <person name="Gao K."/>
            <person name="Chen Z."/>
            <person name="Li J."/>
            <person name="Yang X."/>
            <person name="Yang X."/>
            <person name="Zhou J."/>
            <person name="Guo T."/>
            <person name="Zhao T."/>
            <person name="Huang S."/>
            <person name="Miao D."/>
            <person name="Khan W.U."/>
            <person name="Rao P."/>
            <person name="Ye M."/>
            <person name="Lei B."/>
            <person name="Liao W."/>
            <person name="Wang J."/>
            <person name="Ji L."/>
            <person name="Li Y."/>
            <person name="Guo B."/>
            <person name="Mustafa N.S."/>
            <person name="Li S."/>
            <person name="Yun Q."/>
            <person name="Keller S.R."/>
            <person name="Mao J."/>
            <person name="Zhang R."/>
            <person name="Strauss S.H."/>
        </authorList>
    </citation>
    <scope>NUCLEOTIDE SEQUENCE</scope>
    <source>
        <strain evidence="2">GM15</strain>
        <tissue evidence="2">Leaf</tissue>
    </source>
</reference>
<accession>A0A8X8CU66</accession>
<sequence>MLRKRVEINAFAPAITSVNEVVGIINGVKIRIIDTPSLRLDTHYRDRNDLLLLRSLSRTLTSSIWNGAIVTLTHAASPPPDGPSGSSLGFESHPHLKLPTDMSGEDIDSDMDLVDLSDCDGEDEDGYDQLPPFKPLRKSQEIKKRGKNNINDYHDIGEDVDPEDEGPTPVPVPLPDLVLPHSFDSDNHSYSIESNLAVAGRFPGFDIQTIGRQPAYILRSETKLKKFKLNKTSAGISITLLGENVVTGLKIEDQIAVGKRLALVVNVGTVRSSGDTAYGANLECQFSIGRNSKMAIRVGMNNEQSSQIFIKTNSSELQAALIAACFLASAFSAACKCIRICKTPEWSLGMGNCSWLHVSGGALGGGCMVEDTLSIAAKFRVCNL</sequence>
<evidence type="ECO:0000313" key="3">
    <source>
        <dbReference type="Proteomes" id="UP000886885"/>
    </source>
</evidence>
<protein>
    <recommendedName>
        <fullName evidence="1">Translocase of chloroplast 159/132 membrane anchor domain-containing protein</fullName>
    </recommendedName>
</protein>
<dbReference type="EMBL" id="JAAWWB010000015">
    <property type="protein sequence ID" value="KAG6766595.1"/>
    <property type="molecule type" value="Genomic_DNA"/>
</dbReference>